<reference evidence="3" key="1">
    <citation type="submission" date="2017-02" db="UniProtKB">
        <authorList>
            <consortium name="WormBaseParasite"/>
        </authorList>
    </citation>
    <scope>IDENTIFICATION</scope>
</reference>
<feature type="compositionally biased region" description="Basic residues" evidence="1">
    <location>
        <begin position="793"/>
        <end position="804"/>
    </location>
</feature>
<feature type="compositionally biased region" description="Basic and acidic residues" evidence="1">
    <location>
        <begin position="978"/>
        <end position="987"/>
    </location>
</feature>
<feature type="compositionally biased region" description="Basic and acidic residues" evidence="1">
    <location>
        <begin position="2297"/>
        <end position="2306"/>
    </location>
</feature>
<feature type="region of interest" description="Disordered" evidence="1">
    <location>
        <begin position="2096"/>
        <end position="2133"/>
    </location>
</feature>
<feature type="region of interest" description="Disordered" evidence="1">
    <location>
        <begin position="926"/>
        <end position="1036"/>
    </location>
</feature>
<feature type="compositionally biased region" description="Basic residues" evidence="1">
    <location>
        <begin position="2349"/>
        <end position="2370"/>
    </location>
</feature>
<feature type="region of interest" description="Disordered" evidence="1">
    <location>
        <begin position="556"/>
        <end position="912"/>
    </location>
</feature>
<feature type="compositionally biased region" description="Basic residues" evidence="1">
    <location>
        <begin position="1283"/>
        <end position="1293"/>
    </location>
</feature>
<feature type="compositionally biased region" description="Basic and acidic residues" evidence="1">
    <location>
        <begin position="1459"/>
        <end position="1488"/>
    </location>
</feature>
<organism evidence="2 3">
    <name type="scientific">Parastrongyloides trichosuri</name>
    <name type="common">Possum-specific nematode worm</name>
    <dbReference type="NCBI Taxonomy" id="131310"/>
    <lineage>
        <taxon>Eukaryota</taxon>
        <taxon>Metazoa</taxon>
        <taxon>Ecdysozoa</taxon>
        <taxon>Nematoda</taxon>
        <taxon>Chromadorea</taxon>
        <taxon>Rhabditida</taxon>
        <taxon>Tylenchina</taxon>
        <taxon>Panagrolaimomorpha</taxon>
        <taxon>Strongyloidoidea</taxon>
        <taxon>Strongyloididae</taxon>
        <taxon>Parastrongyloides</taxon>
    </lineage>
</organism>
<feature type="compositionally biased region" description="Basic and acidic residues" evidence="1">
    <location>
        <begin position="805"/>
        <end position="817"/>
    </location>
</feature>
<feature type="compositionally biased region" description="Basic and acidic residues" evidence="1">
    <location>
        <begin position="1693"/>
        <end position="1702"/>
    </location>
</feature>
<feature type="compositionally biased region" description="Basic residues" evidence="1">
    <location>
        <begin position="1259"/>
        <end position="1270"/>
    </location>
</feature>
<feature type="compositionally biased region" description="Basic residues" evidence="1">
    <location>
        <begin position="1609"/>
        <end position="1618"/>
    </location>
</feature>
<keyword evidence="2" id="KW-1185">Reference proteome</keyword>
<feature type="compositionally biased region" description="Basic residues" evidence="1">
    <location>
        <begin position="1409"/>
        <end position="1418"/>
    </location>
</feature>
<feature type="compositionally biased region" description="Basic residues" evidence="1">
    <location>
        <begin position="952"/>
        <end position="963"/>
    </location>
</feature>
<dbReference type="Proteomes" id="UP000038045">
    <property type="component" value="Unplaced"/>
</dbReference>
<feature type="compositionally biased region" description="Basic and acidic residues" evidence="1">
    <location>
        <begin position="782"/>
        <end position="792"/>
    </location>
</feature>
<feature type="compositionally biased region" description="Basic and acidic residues" evidence="1">
    <location>
        <begin position="658"/>
        <end position="669"/>
    </location>
</feature>
<feature type="region of interest" description="Disordered" evidence="1">
    <location>
        <begin position="2071"/>
        <end position="2090"/>
    </location>
</feature>
<feature type="compositionally biased region" description="Basic and acidic residues" evidence="1">
    <location>
        <begin position="567"/>
        <end position="580"/>
    </location>
</feature>
<feature type="compositionally biased region" description="Basic and acidic residues" evidence="1">
    <location>
        <begin position="1619"/>
        <end position="1629"/>
    </location>
</feature>
<feature type="region of interest" description="Disordered" evidence="1">
    <location>
        <begin position="1866"/>
        <end position="1889"/>
    </location>
</feature>
<feature type="compositionally biased region" description="Basic and acidic residues" evidence="1">
    <location>
        <begin position="1556"/>
        <end position="1579"/>
    </location>
</feature>
<feature type="compositionally biased region" description="Basic and acidic residues" evidence="1">
    <location>
        <begin position="303"/>
        <end position="313"/>
    </location>
</feature>
<feature type="region of interest" description="Disordered" evidence="1">
    <location>
        <begin position="442"/>
        <end position="461"/>
    </location>
</feature>
<feature type="compositionally biased region" description="Basic and acidic residues" evidence="1">
    <location>
        <begin position="899"/>
        <end position="912"/>
    </location>
</feature>
<feature type="compositionally biased region" description="Low complexity" evidence="1">
    <location>
        <begin position="1089"/>
        <end position="1110"/>
    </location>
</feature>
<evidence type="ECO:0000313" key="3">
    <source>
        <dbReference type="WBParaSite" id="PTRK_0001353000.1"/>
    </source>
</evidence>
<feature type="region of interest" description="Disordered" evidence="1">
    <location>
        <begin position="1075"/>
        <end position="1706"/>
    </location>
</feature>
<feature type="compositionally biased region" description="Basic residues" evidence="1">
    <location>
        <begin position="770"/>
        <end position="781"/>
    </location>
</feature>
<evidence type="ECO:0000256" key="1">
    <source>
        <dbReference type="SAM" id="MobiDB-lite"/>
    </source>
</evidence>
<feature type="compositionally biased region" description="Basic residues" evidence="1">
    <location>
        <begin position="1630"/>
        <end position="1641"/>
    </location>
</feature>
<feature type="compositionally biased region" description="Low complexity" evidence="1">
    <location>
        <begin position="1123"/>
        <end position="1143"/>
    </location>
</feature>
<protein>
    <submittedName>
        <fullName evidence="3">PE-PGRS family protein</fullName>
    </submittedName>
</protein>
<feature type="compositionally biased region" description="Gly residues" evidence="1">
    <location>
        <begin position="1375"/>
        <end position="1384"/>
    </location>
</feature>
<feature type="compositionally biased region" description="Basic residues" evidence="1">
    <location>
        <begin position="2307"/>
        <end position="2317"/>
    </location>
</feature>
<feature type="region of interest" description="Disordered" evidence="1">
    <location>
        <begin position="287"/>
        <end position="319"/>
    </location>
</feature>
<name>A0A0N4ZXT0_PARTI</name>
<feature type="compositionally biased region" description="Basic and acidic residues" evidence="1">
    <location>
        <begin position="1321"/>
        <end position="1333"/>
    </location>
</feature>
<feature type="compositionally biased region" description="Gly residues" evidence="1">
    <location>
        <begin position="1113"/>
        <end position="1122"/>
    </location>
</feature>
<evidence type="ECO:0000313" key="2">
    <source>
        <dbReference type="Proteomes" id="UP000038045"/>
    </source>
</evidence>
<feature type="compositionally biased region" description="Basic and acidic residues" evidence="1">
    <location>
        <begin position="2199"/>
        <end position="2211"/>
    </location>
</feature>
<feature type="compositionally biased region" description="Basic and acidic residues" evidence="1">
    <location>
        <begin position="2096"/>
        <end position="2106"/>
    </location>
</feature>
<sequence>LCLGVDDGGELRRRTLVADRVHIRDVLRDRRKGRGVRGQAGHAGQHGAVDAHGWGSLREKIEGVEFRGQGAERACVLVWIGFGGGLLFFQRDQAGHRHDRLADDDEGGVVVHLDPGDAAADQHLAVDILAGAVLGDDLQRIDAAVVHLTAAGGLSVPLEVVQAVGLVRRRAAPDHLARGVQHLKRGVGRVGGQFVAPAGLAVFEAGGGPDGGGVLADIGRGSGQASLSGARAEAGHSRQGGDGAGRRRRGGAGRRRSLGQLFALCRRGVRRGFRIFGDEERRRLGCGHGAGQEVGRRRSRSGRRSDRRTDGGRKGGRRKCGWSDWRGDGGRVCVRRLCFGRRIGNLFWYGLFGRGGRVQRRAVALTCQRRSAAGKLLRLRRRSEPDRNHGDGRAHVLRLSLCGGRPDGRGSGGWGLARLFLEHQVREHGAVRRRLDRGVRARAVGGGGGQNRQDAEGGHAEAGAFGPVSSVLVARCPHSPAPGASCRACRFLPGEQGVTRLGPRLASLTWERTRAECRCRGKSKRWSEDPLNSPGKICTLACKACRALARRSGHRSAWAQEPSDVPQLDHEHRHLGHECGPDAAAGGLGQRLQRQHARLCPQDRRPAVLGQPGRRRWGGDRPHPPGHRPLPAGRQPERQRRRRAPDERGRDGQQPAGADRKAERRDRQGHGGQCGLIGRRDGSGGPDRPVVRPDGRAHHRPRRGRGRNPHGRRHPAGGAGRSQAGLCARGRCRGRDGVQRDHGHRAACRKGPLSGRGSGFGRDQGPAGTARRRGPGHRRASGRIDRRDGRQDSRHRRDGARRAWRHDQPIGRAERSGRGGGADGDVQPQRLGRDGLHPPPRHGGDPVGASGPHDPGSLGRLDERAVRPGRGARLARRRLLDPRRHRPRSGAHGAGQGRPDGRDGHGRHEQTHSRIRLVCAARSGSAVPHGGAAGLYDDRAAPPGGANDARLRQGRAGRLRFRRRGDVVPGVPGPADGRYGHDAEASRQDPLGRLVQSGRAHGARRHSHRGGDQLLHWRSRGLHRRGPADPVRRRSLLGAADRRRRFPRVRRCDHGGAAGGPLGLVLRRRDRLHAHDAGGGRHAGHGRRSLPGPGDPASGGAAGHAAAADLPGHDGGPAGRGAGVVEPAEPGPGLLLPAAGRGRLYADPHDGGPDQGARLRPRRRGDRLPPGHVGGGGCRKPGAPGHGGRGAGHLRHHPAGRHAQTGRPRGRHSGAGPAQPVRRAGHPSGPGPGRATRGNPWRGGWFGHRQIGAAELHHRPERARRRRSAPVRRGPQRHDQGRGRRRRAPHRRAVPAGGAVLLPDGVGQCRLAPGRAYQSAQEHDPRTGRDEGGHGGAQARGPLSEAGRAVGRHAAARGPGPGAGDGRRAAFSGRADGGAGPHRGGGVRRTDPSAVGRPGADRLHDHPRPRQPLRHLRPGGRAGRQACGGQGAGHRPRPPERHDPGAGDLPRPVGAAGHHGPELHSDHGRHARERLAERSVSRQCRAGDPEPAQPHRRTAERIGHGAGPDGGRPEPHQPRHVGRQHPQLLDQREERRTLGVSGRDPVRRSPAQRLSGRGDLHGSERRSADARRPAAERGRTPVRGRLRRAGRRAGCEYRRAAASGSAGRPLHRGRRPHLGQRERRREPPVGHRRRLRPRHGRGQPPDRRLDRPAGQPGGTVESFSPWGEGGSRSETDEGPLIRAPPAPPFSLEGEGRNRREVGSAHTRRHRVFGLGLGRDLVQSDAVGQFDQLQARTVRLDVEDGQVGDDAVDHARAGQRQGAFLQNLGRAVLGDVIHHHDDALDPGDQIHSAAHALHHLAGDGPVGQIAVGGDLHRPQHGHVDMAAADHGEAVGRGEEAGGRQHGHGLLSGVDQIGVRLALEGEGADADRREVPARRGRPSRHGSSSCRRLLARTRRQLLDALFIDGREDDAVDIDARRVDGVGIEGAFGDDLLDLDHGGLSGRRHVRIEVARRLAEHQVPGRIGPPGLDDRQVGAQPGLAHIIIALEGLDGLALGDDGADAGAGIEGGDACAPRPDAFGQGALRVQFKFQFAGQILLLEQLVLADIAGDHLLHLTALQQHPQAEAVGACIVGDDGQPADPGSPDLGDQALGVAREPEAAGHDGHAVKQQAPKRGSGRGENLGHEPQVFRSGRRAGAAGQVLVAFVRSALQVGKLYAQSTDGGRLARPGSGCGRAGPDAAGRGDRPGCGADLSATAGADRPDSGRQAESGRQRQGAQAERADGQRRLGFGLLLAAGFVGPAGPGGSSRARRGPERGSSARRPYHHRDRRPRRSRAHLSGPADQCGRRGPVRLLLHQPADRRVAERPRAHRGPAGRHPGRLDLAGRALHPADAGEEALFLRRAGQPVSVGRHRHRPERPRGASRRRPAAAG</sequence>
<feature type="compositionally biased region" description="Basic residues" evidence="1">
    <location>
        <begin position="2261"/>
        <end position="2275"/>
    </location>
</feature>
<feature type="compositionally biased region" description="Gly residues" evidence="1">
    <location>
        <begin position="1172"/>
        <end position="1191"/>
    </location>
</feature>
<feature type="compositionally biased region" description="Basic residues" evidence="1">
    <location>
        <begin position="697"/>
        <end position="715"/>
    </location>
</feature>
<feature type="compositionally biased region" description="Basic residues" evidence="1">
    <location>
        <begin position="873"/>
        <end position="889"/>
    </location>
</feature>
<feature type="region of interest" description="Disordered" evidence="1">
    <location>
        <begin position="2160"/>
        <end position="2222"/>
    </location>
</feature>
<accession>A0A0N4ZXT0</accession>
<proteinExistence type="predicted"/>
<feature type="compositionally biased region" description="Gly residues" evidence="1">
    <location>
        <begin position="1420"/>
        <end position="1432"/>
    </location>
</feature>
<feature type="compositionally biased region" description="Basic residues" evidence="1">
    <location>
        <begin position="1580"/>
        <end position="1591"/>
    </location>
</feature>
<feature type="compositionally biased region" description="Basic and acidic residues" evidence="1">
    <location>
        <begin position="1399"/>
        <end position="1408"/>
    </location>
</feature>
<feature type="region of interest" description="Disordered" evidence="1">
    <location>
        <begin position="2238"/>
        <end position="2370"/>
    </location>
</feature>
<feature type="region of interest" description="Disordered" evidence="1">
    <location>
        <begin position="225"/>
        <end position="254"/>
    </location>
</feature>
<dbReference type="WBParaSite" id="PTRK_0001353000.1">
    <property type="protein sequence ID" value="PTRK_0001353000.1"/>
    <property type="gene ID" value="PTRK_0001353000"/>
</dbReference>